<dbReference type="OrthoDB" id="9811314at2"/>
<dbReference type="Pfam" id="PF05193">
    <property type="entry name" value="Peptidase_M16_C"/>
    <property type="match status" value="1"/>
</dbReference>
<organism evidence="3 4">
    <name type="scientific">Prochlorococcus marinus (strain MIT 9515)</name>
    <dbReference type="NCBI Taxonomy" id="167542"/>
    <lineage>
        <taxon>Bacteria</taxon>
        <taxon>Bacillati</taxon>
        <taxon>Cyanobacteriota</taxon>
        <taxon>Cyanophyceae</taxon>
        <taxon>Synechococcales</taxon>
        <taxon>Prochlorococcaceae</taxon>
        <taxon>Prochlorococcus</taxon>
    </lineage>
</organism>
<dbReference type="STRING" id="167542.P9515_08391"/>
<dbReference type="AlphaFoldDB" id="A2BW85"/>
<protein>
    <submittedName>
        <fullName evidence="3">Insulinase family (Peptidase family M16)</fullName>
    </submittedName>
</protein>
<dbReference type="InterPro" id="IPR007863">
    <property type="entry name" value="Peptidase_M16_C"/>
</dbReference>
<dbReference type="eggNOG" id="COG0612">
    <property type="taxonomic scope" value="Bacteria"/>
</dbReference>
<dbReference type="SUPFAM" id="SSF63411">
    <property type="entry name" value="LuxS/MPP-like metallohydrolase"/>
    <property type="match status" value="2"/>
</dbReference>
<dbReference type="KEGG" id="pmc:P9515_08391"/>
<dbReference type="PANTHER" id="PTHR11851">
    <property type="entry name" value="METALLOPROTEASE"/>
    <property type="match status" value="1"/>
</dbReference>
<dbReference type="GeneID" id="60202117"/>
<gene>
    <name evidence="3" type="ordered locus">P9515_08391</name>
</gene>
<dbReference type="GO" id="GO:0046872">
    <property type="term" value="F:metal ion binding"/>
    <property type="evidence" value="ECO:0007669"/>
    <property type="project" value="InterPro"/>
</dbReference>
<proteinExistence type="predicted"/>
<dbReference type="Pfam" id="PF00675">
    <property type="entry name" value="Peptidase_M16"/>
    <property type="match status" value="1"/>
</dbReference>
<dbReference type="RefSeq" id="WP_011820151.1">
    <property type="nucleotide sequence ID" value="NC_008817.1"/>
</dbReference>
<reference evidence="3 4" key="1">
    <citation type="journal article" date="2007" name="PLoS Genet.">
        <title>Patterns and implications of gene gain and loss in the evolution of Prochlorococcus.</title>
        <authorList>
            <person name="Kettler G.C."/>
            <person name="Martiny A.C."/>
            <person name="Huang K."/>
            <person name="Zucker J."/>
            <person name="Coleman M.L."/>
            <person name="Rodrigue S."/>
            <person name="Chen F."/>
            <person name="Lapidus A."/>
            <person name="Ferriera S."/>
            <person name="Johnson J."/>
            <person name="Steglich C."/>
            <person name="Church G.M."/>
            <person name="Richardson P."/>
            <person name="Chisholm S.W."/>
        </authorList>
    </citation>
    <scope>NUCLEOTIDE SEQUENCE [LARGE SCALE GENOMIC DNA]</scope>
    <source>
        <strain evidence="3 4">MIT 9515</strain>
    </source>
</reference>
<accession>A2BW85</accession>
<dbReference type="InterPro" id="IPR011249">
    <property type="entry name" value="Metalloenz_LuxS/M16"/>
</dbReference>
<dbReference type="InterPro" id="IPR050361">
    <property type="entry name" value="MPP/UQCRC_Complex"/>
</dbReference>
<sequence length="405" mass="47147">MKNRFFKTKTQRNFSVAMVWINGGSSEDNEGKKGINKILSSLLGRGCKGFDNLEFSDYIDSHGAELNLETLEDGTLISLKSLDEYFYKLFPLLDLIINNPMLLESQFQNVKKNTIDSLCKEKENPFNITFEKWRKLVYFKHPYAYNPSGYVKDISTITYSDVLVEYNNFKNRNIYLISNNLKINNKNFELINKNNQKNKLKHLKKNRNDFVRYASTFKDSNQIILMIGNQTCSQSSHEYLPLKVLESHLSYGMSSVLFQLFREKNGLTYDVGVFNPIRQYNAPFLIYLSVSNKNAILAFEILLELLKNLVSSPISEKQLNLAKVKLKSSFLISNQSLDEILQRRLQLIGYDLNPDFDLDCLNKIEEIIPEDILKITNKYLSEPFMSIYGDKKKCSEIYQLWQKNF</sequence>
<evidence type="ECO:0000313" key="3">
    <source>
        <dbReference type="EMBL" id="ABM72046.1"/>
    </source>
</evidence>
<feature type="domain" description="Peptidase M16 C-terminal" evidence="2">
    <location>
        <begin position="185"/>
        <end position="323"/>
    </location>
</feature>
<feature type="domain" description="Peptidase M16 N-terminal" evidence="1">
    <location>
        <begin position="9"/>
        <end position="133"/>
    </location>
</feature>
<dbReference type="HOGENOM" id="CLU_009902_3_1_3"/>
<dbReference type="PANTHER" id="PTHR11851:SF224">
    <property type="entry name" value="PROCESSING PROTEASE"/>
    <property type="match status" value="1"/>
</dbReference>
<dbReference type="InterPro" id="IPR011765">
    <property type="entry name" value="Pept_M16_N"/>
</dbReference>
<evidence type="ECO:0000259" key="1">
    <source>
        <dbReference type="Pfam" id="PF00675"/>
    </source>
</evidence>
<name>A2BW85_PROM5</name>
<dbReference type="Gene3D" id="3.30.830.10">
    <property type="entry name" value="Metalloenzyme, LuxS/M16 peptidase-like"/>
    <property type="match status" value="2"/>
</dbReference>
<dbReference type="EMBL" id="CP000552">
    <property type="protein sequence ID" value="ABM72046.1"/>
    <property type="molecule type" value="Genomic_DNA"/>
</dbReference>
<dbReference type="Proteomes" id="UP000001589">
    <property type="component" value="Chromosome"/>
</dbReference>
<evidence type="ECO:0000259" key="2">
    <source>
        <dbReference type="Pfam" id="PF05193"/>
    </source>
</evidence>
<evidence type="ECO:0000313" key="4">
    <source>
        <dbReference type="Proteomes" id="UP000001589"/>
    </source>
</evidence>